<dbReference type="Pfam" id="PF11016">
    <property type="entry name" value="DUF2854"/>
    <property type="match status" value="1"/>
</dbReference>
<evidence type="ECO:0000313" key="4">
    <source>
        <dbReference type="Proteomes" id="UP001438707"/>
    </source>
</evidence>
<dbReference type="InterPro" id="IPR021275">
    <property type="entry name" value="DUF2854"/>
</dbReference>
<evidence type="ECO:0000256" key="1">
    <source>
        <dbReference type="SAM" id="MobiDB-lite"/>
    </source>
</evidence>
<evidence type="ECO:0000256" key="2">
    <source>
        <dbReference type="SAM" id="Phobius"/>
    </source>
</evidence>
<keyword evidence="2" id="KW-0812">Transmembrane</keyword>
<feature type="transmembrane region" description="Helical" evidence="2">
    <location>
        <begin position="120"/>
        <end position="139"/>
    </location>
</feature>
<evidence type="ECO:0008006" key="5">
    <source>
        <dbReference type="Google" id="ProtNLM"/>
    </source>
</evidence>
<keyword evidence="4" id="KW-1185">Reference proteome</keyword>
<comment type="caution">
    <text evidence="3">The sequence shown here is derived from an EMBL/GenBank/DDBJ whole genome shotgun (WGS) entry which is preliminary data.</text>
</comment>
<dbReference type="PANTHER" id="PTHR35551">
    <property type="match status" value="1"/>
</dbReference>
<reference evidence="3 4" key="1">
    <citation type="journal article" date="2024" name="Nat. Commun.">
        <title>Phylogenomics reveals the evolutionary origins of lichenization in chlorophyte algae.</title>
        <authorList>
            <person name="Puginier C."/>
            <person name="Libourel C."/>
            <person name="Otte J."/>
            <person name="Skaloud P."/>
            <person name="Haon M."/>
            <person name="Grisel S."/>
            <person name="Petersen M."/>
            <person name="Berrin J.G."/>
            <person name="Delaux P.M."/>
            <person name="Dal Grande F."/>
            <person name="Keller J."/>
        </authorList>
    </citation>
    <scope>NUCLEOTIDE SEQUENCE [LARGE SCALE GENOMIC DNA]</scope>
    <source>
        <strain evidence="3 4">SAG 2145</strain>
    </source>
</reference>
<accession>A0AAW1RTG5</accession>
<name>A0AAW1RTG5_9CHLO</name>
<protein>
    <recommendedName>
        <fullName evidence="5">Thylakoid membrane protein</fullName>
    </recommendedName>
</protein>
<organism evidence="3 4">
    <name type="scientific">Apatococcus lobatus</name>
    <dbReference type="NCBI Taxonomy" id="904363"/>
    <lineage>
        <taxon>Eukaryota</taxon>
        <taxon>Viridiplantae</taxon>
        <taxon>Chlorophyta</taxon>
        <taxon>core chlorophytes</taxon>
        <taxon>Trebouxiophyceae</taxon>
        <taxon>Chlorellales</taxon>
        <taxon>Chlorellaceae</taxon>
        <taxon>Apatococcus</taxon>
    </lineage>
</organism>
<dbReference type="AlphaFoldDB" id="A0AAW1RTG5"/>
<dbReference type="Proteomes" id="UP001438707">
    <property type="component" value="Unassembled WGS sequence"/>
</dbReference>
<keyword evidence="2" id="KW-0472">Membrane</keyword>
<evidence type="ECO:0000313" key="3">
    <source>
        <dbReference type="EMBL" id="KAK9836642.1"/>
    </source>
</evidence>
<feature type="transmembrane region" description="Helical" evidence="2">
    <location>
        <begin position="88"/>
        <end position="108"/>
    </location>
</feature>
<dbReference type="PANTHER" id="PTHR35551:SF1">
    <property type="entry name" value="ACCLIMATION OF PHOTOSYNTHESIS TO ENVIRONMENT"/>
    <property type="match status" value="1"/>
</dbReference>
<sequence>MATSLGSGFARPCCCVRGRQRAVYQLTKLGQNATNRSPKNRTHSSSYGCLRRQSLLSQALRPSLAARAQGGGKEFIEDKPFRIEQTSFGSILTPIGIVLLVYGFGAFFRLLPGGDISSLMLIYGFPILLLGFALSYAQLRPVPCKTTKAAFDIREGQQTDIQKQVREDVTRFRYGDEQHLDEALTRIFSFNRPKGIARRLCPILIGVREEAPEGRYALVMEFETKKDMRMDMWEMRQDKFKTFFGPGIDVRLGQTERGVDVELIADGSGAGRGGTEQKNVLPPLVPGAKARSQK</sequence>
<feature type="region of interest" description="Disordered" evidence="1">
    <location>
        <begin position="267"/>
        <end position="294"/>
    </location>
</feature>
<dbReference type="EMBL" id="JALJOS010000007">
    <property type="protein sequence ID" value="KAK9836642.1"/>
    <property type="molecule type" value="Genomic_DNA"/>
</dbReference>
<proteinExistence type="predicted"/>
<gene>
    <name evidence="3" type="ORF">WJX74_005174</name>
</gene>
<keyword evidence="2" id="KW-1133">Transmembrane helix</keyword>